<dbReference type="AlphaFoldDB" id="A0AAD8BP09"/>
<organism evidence="1 2">
    <name type="scientific">Biomphalaria pfeifferi</name>
    <name type="common">Bloodfluke planorb</name>
    <name type="synonym">Freshwater snail</name>
    <dbReference type="NCBI Taxonomy" id="112525"/>
    <lineage>
        <taxon>Eukaryota</taxon>
        <taxon>Metazoa</taxon>
        <taxon>Spiralia</taxon>
        <taxon>Lophotrochozoa</taxon>
        <taxon>Mollusca</taxon>
        <taxon>Gastropoda</taxon>
        <taxon>Heterobranchia</taxon>
        <taxon>Euthyneura</taxon>
        <taxon>Panpulmonata</taxon>
        <taxon>Hygrophila</taxon>
        <taxon>Lymnaeoidea</taxon>
        <taxon>Planorbidae</taxon>
        <taxon>Biomphalaria</taxon>
    </lineage>
</organism>
<protein>
    <submittedName>
        <fullName evidence="1">Uncharacterized protein</fullName>
    </submittedName>
</protein>
<proteinExistence type="predicted"/>
<reference evidence="1" key="1">
    <citation type="journal article" date="2023" name="PLoS Negl. Trop. Dis.">
        <title>A genome sequence for Biomphalaria pfeifferi, the major vector snail for the human-infecting parasite Schistosoma mansoni.</title>
        <authorList>
            <person name="Bu L."/>
            <person name="Lu L."/>
            <person name="Laidemitt M.R."/>
            <person name="Zhang S.M."/>
            <person name="Mutuku M."/>
            <person name="Mkoji G."/>
            <person name="Steinauer M."/>
            <person name="Loker E.S."/>
        </authorList>
    </citation>
    <scope>NUCLEOTIDE SEQUENCE</scope>
    <source>
        <strain evidence="1">KasaAsao</strain>
    </source>
</reference>
<gene>
    <name evidence="1" type="ORF">Bpfe_013080</name>
</gene>
<dbReference type="Proteomes" id="UP001233172">
    <property type="component" value="Unassembled WGS sequence"/>
</dbReference>
<reference evidence="1" key="2">
    <citation type="submission" date="2023-04" db="EMBL/GenBank/DDBJ databases">
        <authorList>
            <person name="Bu L."/>
            <person name="Lu L."/>
            <person name="Laidemitt M.R."/>
            <person name="Zhang S.M."/>
            <person name="Mutuku M."/>
            <person name="Mkoji G."/>
            <person name="Steinauer M."/>
            <person name="Loker E.S."/>
        </authorList>
    </citation>
    <scope>NUCLEOTIDE SEQUENCE</scope>
    <source>
        <strain evidence="1">KasaAsao</strain>
        <tissue evidence="1">Whole Snail</tissue>
    </source>
</reference>
<dbReference type="EMBL" id="JASAOG010000054">
    <property type="protein sequence ID" value="KAK0057562.1"/>
    <property type="molecule type" value="Genomic_DNA"/>
</dbReference>
<accession>A0AAD8BP09</accession>
<feature type="non-terminal residue" evidence="1">
    <location>
        <position position="105"/>
    </location>
</feature>
<evidence type="ECO:0000313" key="2">
    <source>
        <dbReference type="Proteomes" id="UP001233172"/>
    </source>
</evidence>
<name>A0AAD8BP09_BIOPF</name>
<keyword evidence="2" id="KW-1185">Reference proteome</keyword>
<feature type="non-terminal residue" evidence="1">
    <location>
        <position position="1"/>
    </location>
</feature>
<sequence>ILGSNSYSWSWVPQATTSIILPGNAFYRLQGELDNPLHFRKYCSNLYQSCATPLVGKELWRSQYDFEVINHAEIIHILSSDVSLIDLEMVRNTNIVYNGQCSGLI</sequence>
<evidence type="ECO:0000313" key="1">
    <source>
        <dbReference type="EMBL" id="KAK0057562.1"/>
    </source>
</evidence>
<comment type="caution">
    <text evidence="1">The sequence shown here is derived from an EMBL/GenBank/DDBJ whole genome shotgun (WGS) entry which is preliminary data.</text>
</comment>